<dbReference type="PROSITE" id="PS51720">
    <property type="entry name" value="G_AIG1"/>
    <property type="match status" value="1"/>
</dbReference>
<dbReference type="GO" id="GO:0046872">
    <property type="term" value="F:metal ion binding"/>
    <property type="evidence" value="ECO:0007669"/>
    <property type="project" value="UniProtKB-KW"/>
</dbReference>
<evidence type="ECO:0000256" key="6">
    <source>
        <dbReference type="ARBA" id="ARBA00022723"/>
    </source>
</evidence>
<keyword evidence="6" id="KW-0479">Metal-binding</keyword>
<dbReference type="GO" id="GO:0005525">
    <property type="term" value="F:GTP binding"/>
    <property type="evidence" value="ECO:0007669"/>
    <property type="project" value="UniProtKB-KW"/>
</dbReference>
<keyword evidence="2" id="KW-0813">Transport</keyword>
<feature type="compositionally biased region" description="Basic and acidic residues" evidence="18">
    <location>
        <begin position="303"/>
        <end position="327"/>
    </location>
</feature>
<evidence type="ECO:0000256" key="15">
    <source>
        <dbReference type="ARBA" id="ARBA00023766"/>
    </source>
</evidence>
<keyword evidence="7" id="KW-0547">Nucleotide-binding</keyword>
<dbReference type="PANTHER" id="PTHR10903:SF135">
    <property type="entry name" value="TRANSLOCASE OF CHLOROPLAST 120, CHLOROPLASTIC-RELATED"/>
    <property type="match status" value="1"/>
</dbReference>
<evidence type="ECO:0000256" key="16">
    <source>
        <dbReference type="ARBA" id="ARBA00023775"/>
    </source>
</evidence>
<evidence type="ECO:0000256" key="10">
    <source>
        <dbReference type="ARBA" id="ARBA00022842"/>
    </source>
</evidence>
<evidence type="ECO:0000256" key="5">
    <source>
        <dbReference type="ARBA" id="ARBA00022692"/>
    </source>
</evidence>
<dbReference type="GO" id="GO:0003924">
    <property type="term" value="F:GTPase activity"/>
    <property type="evidence" value="ECO:0007669"/>
    <property type="project" value="InterPro"/>
</dbReference>
<dbReference type="GO" id="GO:0015031">
    <property type="term" value="P:protein transport"/>
    <property type="evidence" value="ECO:0007669"/>
    <property type="project" value="UniProtKB-KW"/>
</dbReference>
<feature type="compositionally biased region" description="Polar residues" evidence="18">
    <location>
        <begin position="377"/>
        <end position="389"/>
    </location>
</feature>
<evidence type="ECO:0000256" key="4">
    <source>
        <dbReference type="ARBA" id="ARBA00022640"/>
    </source>
</evidence>
<keyword evidence="9" id="KW-1002">Plastid outer membrane</keyword>
<dbReference type="GO" id="GO:0045036">
    <property type="term" value="P:protein targeting to chloroplast"/>
    <property type="evidence" value="ECO:0007669"/>
    <property type="project" value="InterPro"/>
</dbReference>
<feature type="domain" description="AIG1-type G" evidence="19">
    <location>
        <begin position="683"/>
        <end position="912"/>
    </location>
</feature>
<keyword evidence="14" id="KW-0472">Membrane</keyword>
<evidence type="ECO:0000259" key="19">
    <source>
        <dbReference type="PROSITE" id="PS51720"/>
    </source>
</evidence>
<accession>A0AAD3SSY6</accession>
<dbReference type="EMBL" id="BSYO01000016">
    <property type="protein sequence ID" value="GMH16375.1"/>
    <property type="molecule type" value="Genomic_DNA"/>
</dbReference>
<keyword evidence="3" id="KW-0150">Chloroplast</keyword>
<evidence type="ECO:0000256" key="14">
    <source>
        <dbReference type="ARBA" id="ARBA00023136"/>
    </source>
</evidence>
<dbReference type="GO" id="GO:0009707">
    <property type="term" value="C:chloroplast outer membrane"/>
    <property type="evidence" value="ECO:0007669"/>
    <property type="project" value="UniProtKB-SubCell"/>
</dbReference>
<evidence type="ECO:0000256" key="7">
    <source>
        <dbReference type="ARBA" id="ARBA00022741"/>
    </source>
</evidence>
<dbReference type="SUPFAM" id="SSF52540">
    <property type="entry name" value="P-loop containing nucleoside triphosphate hydrolases"/>
    <property type="match status" value="1"/>
</dbReference>
<dbReference type="InterPro" id="IPR006703">
    <property type="entry name" value="G_AIG1"/>
</dbReference>
<evidence type="ECO:0000256" key="17">
    <source>
        <dbReference type="ARBA" id="ARBA00045184"/>
    </source>
</evidence>
<sequence length="1309" mass="142875">MENGAGTVDETHMAAVKTVEDGFSVSKVEETAVSAFHGLTNCEGDEVFEEATDGNLDVDDAYVMKVDADDIDVSTTADVETVNDSGLPELDGNSIVGQEGEVAEDAAQIFVWHESNELESVEKGEDSLGEESIDEISMANAKDKGGTIHGAVPVNIERVVDDDLLLACANSKGAIEDSLAQELTEEGKNEFMTYAKDRRMGKLELLVAGDREDSKVVEKKLMDNDPDSNEMVVNDVDPMNEERIINDDYWLVCGDRKGAIEEAVSEKLKGAGSSESMAYEEDKRKEGELGLLKVGEGEVSMGVEEKSVQMSVDKEKSENGDPDEMQRNGEGVSLTMKSDGHLLHQYEKFLGLNDESSVSDDNRVDKLCTNLGDASYGFSSEDQHSNVVTSDEKHDGSAELKGAPVSFSPDDQDTIGVTSHDSSGSNIAEPQDGENGKSGDNVASLHPGKHEGGSKLEDSASSTSVESGLALECQTLLPDSSIKKNDKCQIATFDQGRGGNSTYKPQPANDCAVGIRDYQVVEESVTKREQNGQVSTEMEIKPAAAPNSSSGRSANPTLPPARPAGLGRAAPLLEPAPRVLQHPRPNGSVSQVQGQLVKETANGEAEEGDEAREKLQMIRVKFLRLAHRLGQTPHNVVVAQVLYRLGLAEQLRGRNGGRVGTITFDRASAMAEQLEATGQESLDFSCTIVVLGKTGVGKSATINSIFDEVKFSTDAFQLGTKKVQDVTGTVQGIKVRVIDTPGLLPSLSDQHQNEKILHSVKRFIKKTPPDIVLYLDRLDMQSRDFGDLPLLRTITEIFGPSIWFNAIVVLTHAASAPPEGPNGTASTYDMFVTQRSHAVQQAIRQAAGDMRLMNPVSLVENHSACRTNRAGQRVLPNGQVWKPHLLLLSFASKILAEANTLLKLQDTPHGRLFATRPRTLSLPVLLSSLLQPKPQFKLLEEQFGDDDALDDSDEPSDSDDETYDKLPPFKPLTKAQLAKLSKDQKRAYYEELEYREKLFMKKQLKEQKERQKMKKMAHEAKELPGDYDENVDDASGGAVPMPDFALPASFDSDYPTHRYRSLDNSNQWLVRPVLDPQGWDHDVGYEGINVERLFVIKEMIPLSFSGQVSKDKKEVNLQMEMGSFIKHGEGKATALCFDMQSVGKDMMYTLRSETRLHNNRHNKANAGLSFTRLGDALTAGMKVEDELVVNKRFRMVISGGAMSGRGDVAYGGSLEATLRDREPLGRQLSSLGLSVMDWHGDLALGCNVQSQIPIGQHTNVVARASLNNKGAGQFAIRMNSSEQLQLALVGLIPLIRKLMGQPQQPPFGY</sequence>
<evidence type="ECO:0000256" key="12">
    <source>
        <dbReference type="ARBA" id="ARBA00022989"/>
    </source>
</evidence>
<keyword evidence="12" id="KW-1133">Transmembrane helix</keyword>
<comment type="subcellular location">
    <subcellularLocation>
        <location evidence="15">Plastid</location>
        <location evidence="15">Chloroplast outer membrane</location>
        <topology evidence="15">Single-pass membrane protein</topology>
    </subcellularLocation>
</comment>
<evidence type="ECO:0000256" key="8">
    <source>
        <dbReference type="ARBA" id="ARBA00022801"/>
    </source>
</evidence>
<feature type="region of interest" description="Disordered" evidence="18">
    <location>
        <begin position="375"/>
        <end position="467"/>
    </location>
</feature>
<keyword evidence="10" id="KW-0460">Magnesium</keyword>
<feature type="region of interest" description="Disordered" evidence="18">
    <location>
        <begin position="303"/>
        <end position="331"/>
    </location>
</feature>
<dbReference type="InterPro" id="IPR005690">
    <property type="entry name" value="Toc86_159"/>
</dbReference>
<comment type="similarity">
    <text evidence="16">Belongs to the TRAFAC class TrmE-Era-EngA-EngB-Septin-like GTPase superfamily. AIG1/Toc34/Toc159-like paraseptin GTPase family. TOC159 subfamily.</text>
</comment>
<proteinExistence type="inferred from homology"/>
<dbReference type="FunFam" id="3.40.50.300:FF:000413">
    <property type="entry name" value="Translocase of chloroplast 120, chloroplastic"/>
    <property type="match status" value="1"/>
</dbReference>
<keyword evidence="8" id="KW-0378">Hydrolase</keyword>
<comment type="function">
    <text evidence="17">GTPase involved in protein precursor import into chloroplasts. Seems to recognize chloroplast-destined precursor proteins and regulate their presentation to the translocation channel through GTP hydrolysis. Probably specialized in the import of nuclear encoded non-photosynthetic preproteins from the cytoplasm to the chloroplast.</text>
</comment>
<feature type="compositionally biased region" description="Polar residues" evidence="18">
    <location>
        <begin position="415"/>
        <end position="428"/>
    </location>
</feature>
<comment type="caution">
    <text evidence="20">The sequence shown here is derived from an EMBL/GenBank/DDBJ whole genome shotgun (WGS) entry which is preliminary data.</text>
</comment>
<evidence type="ECO:0000256" key="9">
    <source>
        <dbReference type="ARBA" id="ARBA00022805"/>
    </source>
</evidence>
<evidence type="ECO:0000256" key="2">
    <source>
        <dbReference type="ARBA" id="ARBA00022448"/>
    </source>
</evidence>
<evidence type="ECO:0000313" key="21">
    <source>
        <dbReference type="Proteomes" id="UP001279734"/>
    </source>
</evidence>
<comment type="cofactor">
    <cofactor evidence="1">
        <name>Mg(2+)</name>
        <dbReference type="ChEBI" id="CHEBI:18420"/>
    </cofactor>
</comment>
<dbReference type="InterPro" id="IPR027417">
    <property type="entry name" value="P-loop_NTPase"/>
</dbReference>
<feature type="region of interest" description="Disordered" evidence="18">
    <location>
        <begin position="943"/>
        <end position="968"/>
    </location>
</feature>
<dbReference type="Pfam" id="PF04548">
    <property type="entry name" value="AIG1"/>
    <property type="match status" value="1"/>
</dbReference>
<evidence type="ECO:0000256" key="1">
    <source>
        <dbReference type="ARBA" id="ARBA00001946"/>
    </source>
</evidence>
<dbReference type="CDD" id="cd01853">
    <property type="entry name" value="Toc34_like"/>
    <property type="match status" value="1"/>
</dbReference>
<evidence type="ECO:0000256" key="13">
    <source>
        <dbReference type="ARBA" id="ARBA00023134"/>
    </source>
</evidence>
<feature type="compositionally biased region" description="Acidic residues" evidence="18">
    <location>
        <begin position="943"/>
        <end position="962"/>
    </location>
</feature>
<dbReference type="Pfam" id="PF11886">
    <property type="entry name" value="TOC159_MAD"/>
    <property type="match status" value="1"/>
</dbReference>
<organism evidence="20 21">
    <name type="scientific">Nepenthes gracilis</name>
    <name type="common">Slender pitcher plant</name>
    <dbReference type="NCBI Taxonomy" id="150966"/>
    <lineage>
        <taxon>Eukaryota</taxon>
        <taxon>Viridiplantae</taxon>
        <taxon>Streptophyta</taxon>
        <taxon>Embryophyta</taxon>
        <taxon>Tracheophyta</taxon>
        <taxon>Spermatophyta</taxon>
        <taxon>Magnoliopsida</taxon>
        <taxon>eudicotyledons</taxon>
        <taxon>Gunneridae</taxon>
        <taxon>Pentapetalae</taxon>
        <taxon>Caryophyllales</taxon>
        <taxon>Nepenthaceae</taxon>
        <taxon>Nepenthes</taxon>
    </lineage>
</organism>
<name>A0AAD3SSY6_NEPGR</name>
<evidence type="ECO:0000256" key="3">
    <source>
        <dbReference type="ARBA" id="ARBA00022528"/>
    </source>
</evidence>
<keyword evidence="5" id="KW-0812">Transmembrane</keyword>
<reference evidence="20" key="1">
    <citation type="submission" date="2023-05" db="EMBL/GenBank/DDBJ databases">
        <title>Nepenthes gracilis genome sequencing.</title>
        <authorList>
            <person name="Fukushima K."/>
        </authorList>
    </citation>
    <scope>NUCLEOTIDE SEQUENCE</scope>
    <source>
        <strain evidence="20">SING2019-196</strain>
    </source>
</reference>
<protein>
    <recommendedName>
        <fullName evidence="19">AIG1-type G domain-containing protein</fullName>
    </recommendedName>
</protein>
<dbReference type="InterPro" id="IPR024283">
    <property type="entry name" value="TOC159_MAD"/>
</dbReference>
<dbReference type="NCBIfam" id="TIGR00993">
    <property type="entry name" value="3a0901s04IAP86"/>
    <property type="match status" value="1"/>
</dbReference>
<dbReference type="InterPro" id="IPR045058">
    <property type="entry name" value="GIMA/IAN/Toc"/>
</dbReference>
<feature type="region of interest" description="Disordered" evidence="18">
    <location>
        <begin position="528"/>
        <end position="568"/>
    </location>
</feature>
<feature type="compositionally biased region" description="Polar residues" evidence="18">
    <location>
        <begin position="546"/>
        <end position="556"/>
    </location>
</feature>
<keyword evidence="13" id="KW-0342">GTP-binding</keyword>
<evidence type="ECO:0000313" key="20">
    <source>
        <dbReference type="EMBL" id="GMH16375.1"/>
    </source>
</evidence>
<feature type="compositionally biased region" description="Basic and acidic residues" evidence="18">
    <location>
        <begin position="448"/>
        <end position="458"/>
    </location>
</feature>
<evidence type="ECO:0000256" key="11">
    <source>
        <dbReference type="ARBA" id="ARBA00022927"/>
    </source>
</evidence>
<gene>
    <name evidence="20" type="ORF">Nepgr_018216</name>
</gene>
<dbReference type="PANTHER" id="PTHR10903">
    <property type="entry name" value="GTPASE, IMAP FAMILY MEMBER-RELATED"/>
    <property type="match status" value="1"/>
</dbReference>
<keyword evidence="11" id="KW-0653">Protein transport</keyword>
<evidence type="ECO:0000256" key="18">
    <source>
        <dbReference type="SAM" id="MobiDB-lite"/>
    </source>
</evidence>
<keyword evidence="21" id="KW-1185">Reference proteome</keyword>
<dbReference type="Gene3D" id="3.40.50.300">
    <property type="entry name" value="P-loop containing nucleotide triphosphate hydrolases"/>
    <property type="match status" value="1"/>
</dbReference>
<dbReference type="Proteomes" id="UP001279734">
    <property type="component" value="Unassembled WGS sequence"/>
</dbReference>
<keyword evidence="4" id="KW-0934">Plastid</keyword>